<keyword evidence="2" id="KW-0472">Membrane</keyword>
<dbReference type="PANTHER" id="PTHR22911:SF137">
    <property type="entry name" value="SOLUTE CARRIER FAMILY 35 MEMBER G2-RELATED"/>
    <property type="match status" value="1"/>
</dbReference>
<organism evidence="4">
    <name type="scientific">Phaeocystis antarctica</name>
    <dbReference type="NCBI Taxonomy" id="33657"/>
    <lineage>
        <taxon>Eukaryota</taxon>
        <taxon>Haptista</taxon>
        <taxon>Haptophyta</taxon>
        <taxon>Prymnesiophyceae</taxon>
        <taxon>Phaeocystales</taxon>
        <taxon>Phaeocystaceae</taxon>
        <taxon>Phaeocystis</taxon>
    </lineage>
</organism>
<proteinExistence type="predicted"/>
<dbReference type="Pfam" id="PF00892">
    <property type="entry name" value="EamA"/>
    <property type="match status" value="1"/>
</dbReference>
<feature type="transmembrane region" description="Helical" evidence="2">
    <location>
        <begin position="98"/>
        <end position="115"/>
    </location>
</feature>
<dbReference type="EMBL" id="HBEP01026845">
    <property type="protein sequence ID" value="CAD8499349.1"/>
    <property type="molecule type" value="Transcribed_RNA"/>
</dbReference>
<sequence length="399" mass="40684">MPDGIVFALGALVCAALNDIVFKKAVGAGISVGWFASMIGTTWGLVQVTGLYFFKPELLTEWNEPTLKYAPWVAVILAAANLAIIEALAGIPASAGSTVYRLNSVGVVLGGWLLLGEPLGSLKLGGVSAGVVAVLLMYAAGRVAGAAPATTNKAGYRPTGGDGVELQRLEEEEAEASGGEEGAIKAAGSSAPASPQLTSSPPAGTSYYYMLALLASALRASYGVISKQALQQGANSTQLVLSGAGGWCFVGAAYAILLKKDCSGWRNRACLRYGSLNGMLQMGNIGLLNLALMHGSASIVVPVANCSFAMTLIISVLCGMESVDRYKGAAIAMAGLCVLLLAQAAAQASQAGAQAGAARHGHGHQGHGSRALEELDDAAAPATWHDGAWMLAPALLQLL</sequence>
<keyword evidence="2" id="KW-1133">Transmembrane helix</keyword>
<evidence type="ECO:0000256" key="1">
    <source>
        <dbReference type="SAM" id="MobiDB-lite"/>
    </source>
</evidence>
<reference evidence="4" key="1">
    <citation type="submission" date="2021-01" db="EMBL/GenBank/DDBJ databases">
        <authorList>
            <person name="Corre E."/>
            <person name="Pelletier E."/>
            <person name="Niang G."/>
            <person name="Scheremetjew M."/>
            <person name="Finn R."/>
            <person name="Kale V."/>
            <person name="Holt S."/>
            <person name="Cochrane G."/>
            <person name="Meng A."/>
            <person name="Brown T."/>
            <person name="Cohen L."/>
        </authorList>
    </citation>
    <scope>NUCLEOTIDE SEQUENCE</scope>
    <source>
        <strain evidence="4">CCMP1374</strain>
    </source>
</reference>
<evidence type="ECO:0000313" key="4">
    <source>
        <dbReference type="EMBL" id="CAD8499349.1"/>
    </source>
</evidence>
<dbReference type="InterPro" id="IPR000620">
    <property type="entry name" value="EamA_dom"/>
</dbReference>
<evidence type="ECO:0000256" key="2">
    <source>
        <dbReference type="SAM" id="Phobius"/>
    </source>
</evidence>
<feature type="transmembrane region" description="Helical" evidence="2">
    <location>
        <begin position="121"/>
        <end position="140"/>
    </location>
</feature>
<feature type="transmembrane region" description="Helical" evidence="2">
    <location>
        <begin position="34"/>
        <end position="54"/>
    </location>
</feature>
<dbReference type="AlphaFoldDB" id="A0A7S0F102"/>
<feature type="domain" description="EamA" evidence="3">
    <location>
        <begin position="4"/>
        <end position="138"/>
    </location>
</feature>
<feature type="transmembrane region" description="Helical" evidence="2">
    <location>
        <begin position="237"/>
        <end position="258"/>
    </location>
</feature>
<gene>
    <name evidence="4" type="ORF">PANT1444_LOCUS15285</name>
</gene>
<feature type="transmembrane region" description="Helical" evidence="2">
    <location>
        <begin position="207"/>
        <end position="225"/>
    </location>
</feature>
<feature type="transmembrane region" description="Helical" evidence="2">
    <location>
        <begin position="299"/>
        <end position="317"/>
    </location>
</feature>
<dbReference type="SUPFAM" id="SSF103481">
    <property type="entry name" value="Multidrug resistance efflux transporter EmrE"/>
    <property type="match status" value="1"/>
</dbReference>
<feature type="transmembrane region" description="Helical" evidence="2">
    <location>
        <begin position="69"/>
        <end position="91"/>
    </location>
</feature>
<feature type="region of interest" description="Disordered" evidence="1">
    <location>
        <begin position="171"/>
        <end position="198"/>
    </location>
</feature>
<accession>A0A7S0F102</accession>
<evidence type="ECO:0000259" key="3">
    <source>
        <dbReference type="Pfam" id="PF00892"/>
    </source>
</evidence>
<name>A0A7S0F102_9EUKA</name>
<keyword evidence="2" id="KW-0812">Transmembrane</keyword>
<dbReference type="GO" id="GO:0016020">
    <property type="term" value="C:membrane"/>
    <property type="evidence" value="ECO:0007669"/>
    <property type="project" value="InterPro"/>
</dbReference>
<feature type="transmembrane region" description="Helical" evidence="2">
    <location>
        <begin position="6"/>
        <end position="22"/>
    </location>
</feature>
<dbReference type="InterPro" id="IPR037185">
    <property type="entry name" value="EmrE-like"/>
</dbReference>
<feature type="transmembrane region" description="Helical" evidence="2">
    <location>
        <begin position="270"/>
        <end position="293"/>
    </location>
</feature>
<protein>
    <recommendedName>
        <fullName evidence="3">EamA domain-containing protein</fullName>
    </recommendedName>
</protein>
<dbReference type="PANTHER" id="PTHR22911">
    <property type="entry name" value="ACYL-MALONYL CONDENSING ENZYME-RELATED"/>
    <property type="match status" value="1"/>
</dbReference>